<gene>
    <name evidence="1" type="ORF">SS50377_14339</name>
    <name evidence="2" type="ORF">SS50377_22070</name>
</gene>
<evidence type="ECO:0008006" key="4">
    <source>
        <dbReference type="Google" id="ProtNLM"/>
    </source>
</evidence>
<dbReference type="InterPro" id="IPR036322">
    <property type="entry name" value="WD40_repeat_dom_sf"/>
</dbReference>
<dbReference type="AlphaFoldDB" id="V6LNF5"/>
<evidence type="ECO:0000313" key="2">
    <source>
        <dbReference type="EMBL" id="KAH0576506.1"/>
    </source>
</evidence>
<sequence>MTDLIIEEYLPFNFQQNVPIIQKVFQCIQDIRLLYGCQNGQLFIFNPQNLVTQQIQVFKRPIISIQIHYLSEQTQFLVSDGIQWKFIEYNSLQITDANFPNGTFYAQFFEDQKVIVNLDGIQFYGKQNNLNQIFKKKNENIFIYQKKLQLYCQIIGDYAFILDINQTLEIYNLRSNELSQFLFCDDQHTIKNCLPAPCNCGCFPFATITESIALISWHNKVFIVLLNTQLQSEFLKQYQLDRVSFNIKPNQLAVLSCIDMDDYIIYSSLLINQMIYILTDGESQQLLLFSLQGELFQSIQLKQQTIGLDQVHMNKVKRYIPASDHRPLAQHILLLQKDKILFINNISTLDQIIISINKLYNLCLESSNQQQIDNQIMELLEQILPSIIDYVCQYSVSQLLSPLENAIQLLLQVKKYNEALFLFDSIYKLSTDKQKLLNKYISIFTNFGLLNSILKYVADYSLLTKQQHQQIVDSLLIIDYRAFYEHYDDLSIAYPENILIFKIQQALDISKKSEQDHCLNPKYLNLSLIKLFTRSGQFDNTFAQMLDIEQNILSCFTFAKDHKLYFSMLRYIDRIEIDKRGSIIIDIILENQQNETIFEKCIQAMFPLFRSLSLNNIVHQYLSQTYNYQSILSQEIIQDQNVQQYFSVVQIIYTNEVLLQQQHIRNFIINQEKLFIQFIEQQNVLQIEKYFLYILLTNIIASSEYEDCYIYTKQIQNFILTFANELLEYSEIIQSFQNYQCNSDGKIITSYNFIKNSKSVAFQVLFNILTHKHDTDIISTIKLVKQIPQFTIKTLNFYPVFKIKISGDILLQALHEYLDTENPSISDLCIDLRQLLPINQLLSTKVGDQIISDITKEIQFQQSCLEVIGGDFYNNQQLVENIAYRGVSQMPTCLICTKSSVLQGWYLGCGCYSHIDCMSIFLEQNNIQIQNIAVCPHCQGKNDISSLINNNEKWFQIIQE</sequence>
<name>V6LNF5_9EUKA</name>
<reference evidence="1 2" key="1">
    <citation type="journal article" date="2014" name="PLoS Genet.">
        <title>The Genome of Spironucleus salmonicida Highlights a Fish Pathogen Adapted to Fluctuating Environments.</title>
        <authorList>
            <person name="Xu F."/>
            <person name="Jerlstrom-Hultqvist J."/>
            <person name="Einarsson E."/>
            <person name="Astvaldsson A."/>
            <person name="Svard S.G."/>
            <person name="Andersson J.O."/>
        </authorList>
    </citation>
    <scope>NUCLEOTIDE SEQUENCE</scope>
    <source>
        <strain evidence="2">ATCC 50377</strain>
    </source>
</reference>
<protein>
    <recommendedName>
        <fullName evidence="4">RING-type domain-containing protein</fullName>
    </recommendedName>
</protein>
<evidence type="ECO:0000313" key="3">
    <source>
        <dbReference type="Proteomes" id="UP000018208"/>
    </source>
</evidence>
<dbReference type="EMBL" id="AUWU02000002">
    <property type="protein sequence ID" value="KAH0576506.1"/>
    <property type="molecule type" value="Genomic_DNA"/>
</dbReference>
<keyword evidence="3" id="KW-1185">Reference proteome</keyword>
<dbReference type="VEuPathDB" id="GiardiaDB:SS50377_22070"/>
<evidence type="ECO:0000313" key="1">
    <source>
        <dbReference type="EMBL" id="EST45768.1"/>
    </source>
</evidence>
<dbReference type="EMBL" id="KI546089">
    <property type="protein sequence ID" value="EST45768.1"/>
    <property type="molecule type" value="Genomic_DNA"/>
</dbReference>
<dbReference type="Proteomes" id="UP000018208">
    <property type="component" value="Unassembled WGS sequence"/>
</dbReference>
<proteinExistence type="predicted"/>
<organism evidence="1">
    <name type="scientific">Spironucleus salmonicida</name>
    <dbReference type="NCBI Taxonomy" id="348837"/>
    <lineage>
        <taxon>Eukaryota</taxon>
        <taxon>Metamonada</taxon>
        <taxon>Diplomonadida</taxon>
        <taxon>Hexamitidae</taxon>
        <taxon>Hexamitinae</taxon>
        <taxon>Spironucleus</taxon>
    </lineage>
</organism>
<accession>V6LNF5</accession>
<dbReference type="SUPFAM" id="SSF50978">
    <property type="entry name" value="WD40 repeat-like"/>
    <property type="match status" value="1"/>
</dbReference>
<reference evidence="2" key="2">
    <citation type="submission" date="2020-12" db="EMBL/GenBank/DDBJ databases">
        <title>New Spironucleus salmonicida genome in near-complete chromosomes.</title>
        <authorList>
            <person name="Xu F."/>
            <person name="Kurt Z."/>
            <person name="Jimenez-Gonzalez A."/>
            <person name="Astvaldsson A."/>
            <person name="Andersson J.O."/>
            <person name="Svard S.G."/>
        </authorList>
    </citation>
    <scope>NUCLEOTIDE SEQUENCE</scope>
    <source>
        <strain evidence="2">ATCC 50377</strain>
    </source>
</reference>